<evidence type="ECO:0000256" key="4">
    <source>
        <dbReference type="ARBA" id="ARBA00023163"/>
    </source>
</evidence>
<dbReference type="Gene3D" id="1.10.10.10">
    <property type="entry name" value="Winged helix-like DNA-binding domain superfamily/Winged helix DNA-binding domain"/>
    <property type="match status" value="1"/>
</dbReference>
<comment type="similarity">
    <text evidence="1">Belongs to the sigma-70 factor family. ECF subfamily.</text>
</comment>
<dbReference type="NCBIfam" id="TIGR02937">
    <property type="entry name" value="sigma70-ECF"/>
    <property type="match status" value="1"/>
</dbReference>
<dbReference type="SUPFAM" id="SSF88659">
    <property type="entry name" value="Sigma3 and sigma4 domains of RNA polymerase sigma factors"/>
    <property type="match status" value="1"/>
</dbReference>
<evidence type="ECO:0000313" key="8">
    <source>
        <dbReference type="EMBL" id="MDR6204532.1"/>
    </source>
</evidence>
<dbReference type="Proteomes" id="UP001245184">
    <property type="component" value="Unassembled WGS sequence"/>
</dbReference>
<dbReference type="Pfam" id="PF04542">
    <property type="entry name" value="Sigma70_r2"/>
    <property type="match status" value="1"/>
</dbReference>
<accession>A0ABD5CKS7</accession>
<feature type="compositionally biased region" description="Polar residues" evidence="5">
    <location>
        <begin position="204"/>
        <end position="215"/>
    </location>
</feature>
<dbReference type="GO" id="GO:0016987">
    <property type="term" value="F:sigma factor activity"/>
    <property type="evidence" value="ECO:0007669"/>
    <property type="project" value="UniProtKB-KW"/>
</dbReference>
<dbReference type="InterPro" id="IPR013325">
    <property type="entry name" value="RNA_pol_sigma_r2"/>
</dbReference>
<protein>
    <submittedName>
        <fullName evidence="8">RNA polymerase sigma-70 factor (ECF subfamily)</fullName>
    </submittedName>
</protein>
<evidence type="ECO:0000313" key="9">
    <source>
        <dbReference type="Proteomes" id="UP001245184"/>
    </source>
</evidence>
<dbReference type="PANTHER" id="PTHR43133:SF25">
    <property type="entry name" value="RNA POLYMERASE SIGMA FACTOR RFAY-RELATED"/>
    <property type="match status" value="1"/>
</dbReference>
<dbReference type="Pfam" id="PF08281">
    <property type="entry name" value="Sigma70_r4_2"/>
    <property type="match status" value="1"/>
</dbReference>
<organism evidence="8 9">
    <name type="scientific">Paraburkholderia graminis</name>
    <dbReference type="NCBI Taxonomy" id="60548"/>
    <lineage>
        <taxon>Bacteria</taxon>
        <taxon>Pseudomonadati</taxon>
        <taxon>Pseudomonadota</taxon>
        <taxon>Betaproteobacteria</taxon>
        <taxon>Burkholderiales</taxon>
        <taxon>Burkholderiaceae</taxon>
        <taxon>Paraburkholderia</taxon>
    </lineage>
</organism>
<evidence type="ECO:0000259" key="7">
    <source>
        <dbReference type="Pfam" id="PF08281"/>
    </source>
</evidence>
<feature type="region of interest" description="Disordered" evidence="5">
    <location>
        <begin position="194"/>
        <end position="215"/>
    </location>
</feature>
<dbReference type="InterPro" id="IPR014284">
    <property type="entry name" value="RNA_pol_sigma-70_dom"/>
</dbReference>
<dbReference type="InterPro" id="IPR039425">
    <property type="entry name" value="RNA_pol_sigma-70-like"/>
</dbReference>
<gene>
    <name evidence="8" type="ORF">QF025_003252</name>
</gene>
<dbReference type="EMBL" id="JAVIZN010000002">
    <property type="protein sequence ID" value="MDR6204532.1"/>
    <property type="molecule type" value="Genomic_DNA"/>
</dbReference>
<keyword evidence="3" id="KW-0731">Sigma factor</keyword>
<evidence type="ECO:0000256" key="3">
    <source>
        <dbReference type="ARBA" id="ARBA00023082"/>
    </source>
</evidence>
<comment type="caution">
    <text evidence="8">The sequence shown here is derived from an EMBL/GenBank/DDBJ whole genome shotgun (WGS) entry which is preliminary data.</text>
</comment>
<dbReference type="SUPFAM" id="SSF88946">
    <property type="entry name" value="Sigma2 domain of RNA polymerase sigma factors"/>
    <property type="match status" value="1"/>
</dbReference>
<name>A0ABD5CKS7_9BURK</name>
<dbReference type="InterPro" id="IPR036388">
    <property type="entry name" value="WH-like_DNA-bd_sf"/>
</dbReference>
<feature type="domain" description="RNA polymerase sigma-70 region 2" evidence="6">
    <location>
        <begin position="50"/>
        <end position="111"/>
    </location>
</feature>
<evidence type="ECO:0000256" key="2">
    <source>
        <dbReference type="ARBA" id="ARBA00023015"/>
    </source>
</evidence>
<dbReference type="AlphaFoldDB" id="A0ABD5CKS7"/>
<evidence type="ECO:0000259" key="6">
    <source>
        <dbReference type="Pfam" id="PF04542"/>
    </source>
</evidence>
<sequence length="215" mass="23397">MTHAVQSANSFTRRNGQSAAGAPDGNPASSQSIMSTADVENLPSLLPGMLPRLWAFSLRLCGNQHDAEDLLQRACVRGLERAHQLQPGTSPLSWMFSIVHSTWLNELRARNVRSRSSMEWDDNFLETVPDPGARNPADSVSEIIAAVERLPDAQRTVMLLVAVEGFSYAEAAEVLGVPIGTIMSRLSRARQTIGAQFSDHDTSSARSSKNQRAAQ</sequence>
<evidence type="ECO:0000256" key="1">
    <source>
        <dbReference type="ARBA" id="ARBA00010641"/>
    </source>
</evidence>
<dbReference type="InterPro" id="IPR013249">
    <property type="entry name" value="RNA_pol_sigma70_r4_t2"/>
</dbReference>
<feature type="compositionally biased region" description="Polar residues" evidence="5">
    <location>
        <begin position="1"/>
        <end position="18"/>
    </location>
</feature>
<keyword evidence="2" id="KW-0805">Transcription regulation</keyword>
<dbReference type="InterPro" id="IPR007627">
    <property type="entry name" value="RNA_pol_sigma70_r2"/>
</dbReference>
<keyword evidence="4" id="KW-0804">Transcription</keyword>
<dbReference type="Gene3D" id="1.10.1740.10">
    <property type="match status" value="1"/>
</dbReference>
<dbReference type="CDD" id="cd06171">
    <property type="entry name" value="Sigma70_r4"/>
    <property type="match status" value="1"/>
</dbReference>
<proteinExistence type="inferred from homology"/>
<feature type="region of interest" description="Disordered" evidence="5">
    <location>
        <begin position="1"/>
        <end position="33"/>
    </location>
</feature>
<dbReference type="PANTHER" id="PTHR43133">
    <property type="entry name" value="RNA POLYMERASE ECF-TYPE SIGMA FACTO"/>
    <property type="match status" value="1"/>
</dbReference>
<reference evidence="8 9" key="1">
    <citation type="submission" date="2023-08" db="EMBL/GenBank/DDBJ databases">
        <title>Genome sequencing of plant associated microbes to promote plant fitness in Sorghum bicolor and Oryza sativa.</title>
        <authorList>
            <person name="Coleman-Derr D."/>
        </authorList>
    </citation>
    <scope>NUCLEOTIDE SEQUENCE [LARGE SCALE GENOMIC DNA]</scope>
    <source>
        <strain evidence="8 9">SLBN-33</strain>
    </source>
</reference>
<feature type="domain" description="RNA polymerase sigma factor 70 region 4 type 2" evidence="7">
    <location>
        <begin position="142"/>
        <end position="192"/>
    </location>
</feature>
<dbReference type="InterPro" id="IPR013324">
    <property type="entry name" value="RNA_pol_sigma_r3/r4-like"/>
</dbReference>
<evidence type="ECO:0000256" key="5">
    <source>
        <dbReference type="SAM" id="MobiDB-lite"/>
    </source>
</evidence>